<reference evidence="3 4" key="1">
    <citation type="submission" date="2024-12" db="EMBL/GenBank/DDBJ databases">
        <title>Forecasting of Potato common scab and diversities of Pathogenic streptomyces spp. in china.</title>
        <authorList>
            <person name="Handique U."/>
            <person name="Wu J."/>
        </authorList>
    </citation>
    <scope>NUCLEOTIDE SEQUENCE [LARGE SCALE GENOMIC DNA]</scope>
    <source>
        <strain evidence="3 4">ZRIMU1585</strain>
    </source>
</reference>
<dbReference type="NCBIfam" id="NF033679">
    <property type="entry name" value="DNRLRE_dom"/>
    <property type="match status" value="1"/>
</dbReference>
<proteinExistence type="predicted"/>
<feature type="compositionally biased region" description="Low complexity" evidence="1">
    <location>
        <begin position="49"/>
        <end position="66"/>
    </location>
</feature>
<organism evidence="3 4">
    <name type="scientific">Streptomyces galilaeus</name>
    <dbReference type="NCBI Taxonomy" id="33899"/>
    <lineage>
        <taxon>Bacteria</taxon>
        <taxon>Bacillati</taxon>
        <taxon>Actinomycetota</taxon>
        <taxon>Actinomycetes</taxon>
        <taxon>Kitasatosporales</taxon>
        <taxon>Streptomycetaceae</taxon>
        <taxon>Streptomyces</taxon>
    </lineage>
</organism>
<dbReference type="PANTHER" id="PTHR34599:SF1">
    <property type="entry name" value="PHOSPHATIDIC ACID PHOSPHATASE TYPE 2_HALOPEROXIDASE DOMAIN-CONTAINING PROTEIN"/>
    <property type="match status" value="1"/>
</dbReference>
<evidence type="ECO:0000259" key="2">
    <source>
        <dbReference type="Pfam" id="PF01569"/>
    </source>
</evidence>
<evidence type="ECO:0000313" key="4">
    <source>
        <dbReference type="Proteomes" id="UP001631993"/>
    </source>
</evidence>
<dbReference type="CDD" id="cd03398">
    <property type="entry name" value="PAP2_haloperoxidase"/>
    <property type="match status" value="1"/>
</dbReference>
<comment type="caution">
    <text evidence="3">The sequence shown here is derived from an EMBL/GenBank/DDBJ whole genome shotgun (WGS) entry which is preliminary data.</text>
</comment>
<dbReference type="RefSeq" id="WP_369280227.1">
    <property type="nucleotide sequence ID" value="NZ_JBJVMW010000023.1"/>
</dbReference>
<dbReference type="SUPFAM" id="SSF48317">
    <property type="entry name" value="Acid phosphatase/Vanadium-dependent haloperoxidase"/>
    <property type="match status" value="1"/>
</dbReference>
<keyword evidence="4" id="KW-1185">Reference proteome</keyword>
<protein>
    <submittedName>
        <fullName evidence="3">DNRLRE domain-containing protein</fullName>
    </submittedName>
</protein>
<gene>
    <name evidence="3" type="ORF">ACKI1S_35585</name>
</gene>
<name>A0ABW9IWI9_STRGJ</name>
<dbReference type="EMBL" id="JBJVNE010000021">
    <property type="protein sequence ID" value="MFM9651463.1"/>
    <property type="molecule type" value="Genomic_DNA"/>
</dbReference>
<dbReference type="Pfam" id="PF01569">
    <property type="entry name" value="PAP2"/>
    <property type="match status" value="1"/>
</dbReference>
<accession>A0ABW9IWI9</accession>
<feature type="region of interest" description="Disordered" evidence="1">
    <location>
        <begin position="48"/>
        <end position="69"/>
    </location>
</feature>
<dbReference type="InterPro" id="IPR052559">
    <property type="entry name" value="V-haloperoxidase"/>
</dbReference>
<dbReference type="Proteomes" id="UP001631993">
    <property type="component" value="Unassembled WGS sequence"/>
</dbReference>
<dbReference type="InterPro" id="IPR000326">
    <property type="entry name" value="PAP2/HPO"/>
</dbReference>
<evidence type="ECO:0000256" key="1">
    <source>
        <dbReference type="SAM" id="MobiDB-lite"/>
    </source>
</evidence>
<dbReference type="PANTHER" id="PTHR34599">
    <property type="entry name" value="PEROXIDASE-RELATED"/>
    <property type="match status" value="1"/>
</dbReference>
<dbReference type="InterPro" id="IPR036938">
    <property type="entry name" value="PAP2/HPO_sf"/>
</dbReference>
<dbReference type="Gene3D" id="1.10.606.20">
    <property type="match status" value="1"/>
</dbReference>
<feature type="domain" description="Phosphatidic acid phosphatase type 2/haloperoxidase" evidence="2">
    <location>
        <begin position="777"/>
        <end position="900"/>
    </location>
</feature>
<evidence type="ECO:0000313" key="3">
    <source>
        <dbReference type="EMBL" id="MFM9651463.1"/>
    </source>
</evidence>
<sequence length="958" mass="102052">MHRTTSRSHRPARRGRTFGLALPLALALLTEAGVALSLSPVAHAAEPVAASRTGTPAPAAPAASATAREEANARLTAQAQGRRIEVTGARTERTTLWANPDGTMSQESFAGPVRYRDHGRWVDVDVNLVKNADGSVRAKAHPRGLRLAGRTGASGGDLVTLGSGEREIALGWQGALPAPRLDGPKATYEDVAPGTDLVVEATRTGFEQYLVVADRQAAQRAATFTLPVRTKGLEASQKADETLVLTDSRTGEKVGHAPTPFMWDASAGSDGAVGARRARVDLDVVRQSDGFDLTVRADKAFLADKSTKYPVTIDPAVYFGTNFDTTVRNGETADLSAGVGLNVGREWQKSEARSFINFPRSTAVTGQDILNAELNLYATWSDSCEARSWEVWDTGTASAATRWSSQPAWRSKVTTSTQTHGFTDCGPRWITEDITGLVKQWSQTERTVDTVGLRATDEADYKAFKIFASADSPQVAPSILVTYETPADPVKDHVVYWNDVLQATYRQVGGAPGPLARAGAMMHGAIYDAANSARCAEGATKCLGAAYLVKATASNGALPDVNSAIDHAAFDVLRSVYPGYNFDDEIAAARSTIPAAVTAEQRAAGTDVGQKAAAAMIAARQNDGSAPAAPYTGSTQPGYWRPTGTGDGATPDWGKVKPFGMASSTQFRPAGPGGHTQMSTLLPSQVYADQVNDVKSLGGADSTARTADQTQAALFWANDLDTTYKPPGQLFEHTQILSRQKGMAVSGNAKLFALTAFSMADAAVVAWDMKYQTDIDLWRPESAIRLDGDGNAATTADANWQPLSQDANGNHFSPAFPAYVSGHATFAGAWARATRDWFGTDQISWTATTEDPNAIGVTRAFSSISAAATENAVGRVWLGVHYRWDGTDGVTAGGNAAAYTVANRLKPNTAASWTKYEDLHNLAGCEEVGKRLLAEHRWTSYQCTQIQAPEPDHTLYVK</sequence>